<dbReference type="EMBL" id="CAFBOF010000019">
    <property type="protein sequence ID" value="CAB4978561.1"/>
    <property type="molecule type" value="Genomic_DNA"/>
</dbReference>
<dbReference type="GO" id="GO:0005886">
    <property type="term" value="C:plasma membrane"/>
    <property type="evidence" value="ECO:0007669"/>
    <property type="project" value="UniProtKB-SubCell"/>
</dbReference>
<comment type="subcellular location">
    <subcellularLocation>
        <location evidence="1">Cell membrane</location>
        <topology evidence="1">Multi-pass membrane protein</topology>
    </subcellularLocation>
</comment>
<keyword evidence="6 8" id="KW-0472">Membrane</keyword>
<evidence type="ECO:0000256" key="4">
    <source>
        <dbReference type="ARBA" id="ARBA00022692"/>
    </source>
</evidence>
<feature type="transmembrane region" description="Helical" evidence="8">
    <location>
        <begin position="88"/>
        <end position="108"/>
    </location>
</feature>
<dbReference type="InterPro" id="IPR050879">
    <property type="entry name" value="Acyltransferase_3"/>
</dbReference>
<feature type="transmembrane region" description="Helical" evidence="8">
    <location>
        <begin position="223"/>
        <end position="239"/>
    </location>
</feature>
<feature type="transmembrane region" description="Helical" evidence="8">
    <location>
        <begin position="272"/>
        <end position="292"/>
    </location>
</feature>
<dbReference type="InterPro" id="IPR036514">
    <property type="entry name" value="SGNH_hydro_sf"/>
</dbReference>
<keyword evidence="7" id="KW-0012">Acyltransferase</keyword>
<evidence type="ECO:0000256" key="1">
    <source>
        <dbReference type="ARBA" id="ARBA00004651"/>
    </source>
</evidence>
<dbReference type="EMBL" id="CAEZYK010000018">
    <property type="protein sequence ID" value="CAB4719294.1"/>
    <property type="molecule type" value="Genomic_DNA"/>
</dbReference>
<evidence type="ECO:0000256" key="2">
    <source>
        <dbReference type="ARBA" id="ARBA00022475"/>
    </source>
</evidence>
<dbReference type="PANTHER" id="PTHR23028">
    <property type="entry name" value="ACETYLTRANSFERASE"/>
    <property type="match status" value="1"/>
</dbReference>
<feature type="transmembrane region" description="Helical" evidence="8">
    <location>
        <begin position="246"/>
        <end position="266"/>
    </location>
</feature>
<dbReference type="Pfam" id="PF01757">
    <property type="entry name" value="Acyl_transf_3"/>
    <property type="match status" value="1"/>
</dbReference>
<evidence type="ECO:0000256" key="8">
    <source>
        <dbReference type="SAM" id="Phobius"/>
    </source>
</evidence>
<gene>
    <name evidence="10" type="ORF">UFOPK2683_00493</name>
    <name evidence="11" type="ORF">UFOPK3605_00508</name>
    <name evidence="12" type="ORF">UFOPK3897_00963</name>
    <name evidence="13" type="ORF">UFOPK4121_01133</name>
</gene>
<reference evidence="11" key="1">
    <citation type="submission" date="2020-05" db="EMBL/GenBank/DDBJ databases">
        <authorList>
            <person name="Chiriac C."/>
            <person name="Salcher M."/>
            <person name="Ghai R."/>
            <person name="Kavagutti S V."/>
        </authorList>
    </citation>
    <scope>NUCLEOTIDE SEQUENCE</scope>
</reference>
<keyword evidence="3" id="KW-0808">Transferase</keyword>
<dbReference type="GO" id="GO:0009103">
    <property type="term" value="P:lipopolysaccharide biosynthetic process"/>
    <property type="evidence" value="ECO:0007669"/>
    <property type="project" value="TreeGrafter"/>
</dbReference>
<evidence type="ECO:0000256" key="6">
    <source>
        <dbReference type="ARBA" id="ARBA00023136"/>
    </source>
</evidence>
<keyword evidence="4 8" id="KW-0812">Transmembrane</keyword>
<accession>A0A6J7G2Q4</accession>
<feature type="domain" description="Acyltransferase 3" evidence="9">
    <location>
        <begin position="22"/>
        <end position="356"/>
    </location>
</feature>
<dbReference type="PANTHER" id="PTHR23028:SF53">
    <property type="entry name" value="ACYL_TRANSF_3 DOMAIN-CONTAINING PROTEIN"/>
    <property type="match status" value="1"/>
</dbReference>
<evidence type="ECO:0000256" key="5">
    <source>
        <dbReference type="ARBA" id="ARBA00022989"/>
    </source>
</evidence>
<feature type="transmembrane region" description="Helical" evidence="8">
    <location>
        <begin position="43"/>
        <end position="67"/>
    </location>
</feature>
<feature type="transmembrane region" description="Helical" evidence="8">
    <location>
        <begin position="339"/>
        <end position="358"/>
    </location>
</feature>
<keyword evidence="5 8" id="KW-1133">Transmembrane helix</keyword>
<dbReference type="EMBL" id="CAFBPQ010000038">
    <property type="protein sequence ID" value="CAB5028441.1"/>
    <property type="molecule type" value="Genomic_DNA"/>
</dbReference>
<feature type="transmembrane region" description="Helical" evidence="8">
    <location>
        <begin position="370"/>
        <end position="391"/>
    </location>
</feature>
<dbReference type="GO" id="GO:0016747">
    <property type="term" value="F:acyltransferase activity, transferring groups other than amino-acyl groups"/>
    <property type="evidence" value="ECO:0007669"/>
    <property type="project" value="InterPro"/>
</dbReference>
<evidence type="ECO:0000313" key="13">
    <source>
        <dbReference type="EMBL" id="CAB5028441.1"/>
    </source>
</evidence>
<feature type="transmembrane region" description="Helical" evidence="8">
    <location>
        <begin position="151"/>
        <end position="171"/>
    </location>
</feature>
<feature type="transmembrane region" description="Helical" evidence="8">
    <location>
        <begin position="304"/>
        <end position="327"/>
    </location>
</feature>
<dbReference type="EMBL" id="CAFBMM010000015">
    <property type="protein sequence ID" value="CAB4901536.1"/>
    <property type="molecule type" value="Genomic_DNA"/>
</dbReference>
<proteinExistence type="predicted"/>
<dbReference type="AlphaFoldDB" id="A0A6J7G2Q4"/>
<keyword evidence="2" id="KW-1003">Cell membrane</keyword>
<dbReference type="CDD" id="cd00229">
    <property type="entry name" value="SGNH_hydrolase"/>
    <property type="match status" value="1"/>
</dbReference>
<evidence type="ECO:0000259" key="9">
    <source>
        <dbReference type="Pfam" id="PF01757"/>
    </source>
</evidence>
<dbReference type="InterPro" id="IPR002656">
    <property type="entry name" value="Acyl_transf_3_dom"/>
</dbReference>
<organism evidence="11">
    <name type="scientific">freshwater metagenome</name>
    <dbReference type="NCBI Taxonomy" id="449393"/>
    <lineage>
        <taxon>unclassified sequences</taxon>
        <taxon>metagenomes</taxon>
        <taxon>ecological metagenomes</taxon>
    </lineage>
</organism>
<evidence type="ECO:0000256" key="3">
    <source>
        <dbReference type="ARBA" id="ARBA00022679"/>
    </source>
</evidence>
<evidence type="ECO:0000313" key="12">
    <source>
        <dbReference type="EMBL" id="CAB4978561.1"/>
    </source>
</evidence>
<evidence type="ECO:0000256" key="7">
    <source>
        <dbReference type="ARBA" id="ARBA00023315"/>
    </source>
</evidence>
<name>A0A6J7G2Q4_9ZZZZ</name>
<evidence type="ECO:0000313" key="10">
    <source>
        <dbReference type="EMBL" id="CAB4719294.1"/>
    </source>
</evidence>
<dbReference type="Gene3D" id="3.40.50.1110">
    <property type="entry name" value="SGNH hydrolase"/>
    <property type="match status" value="1"/>
</dbReference>
<sequence>MTTTVRPDETSETFGVFGYHPGLDGVRGMAMVIIFLFHAGSPIFPGAVLSLSLFFTLSGFLITRLLLDEGVRQSAIDLPRFWARRLRRLLPAALLGIVFVMVLSATVWNPDPNELRTDILASLGYGANWRFLLQGHSYVQLFQAPSPLLHYWSLAIEEQFYFLLPLLVWAIARRTNSPRGFRLTLRASLLIGIAISLVVTTVAAATGNTDFVYYSLPSRAGELLVGAVAATSLGVAQLARRPAPKWATLGGTLALIALIVLCATVTRTSPWLSWGGFVGFSVISSLLIVAVLPPGPLAKALSVWPLLMLGKISYGLYIYHWPVILWLTPERVGVGGAELILIQASVTLVLAIISYALVEQPVRRGRVLHGVAARFAAPVGIVAMALAGLLVTSTLSSPARLDFAAATSVNKIPVTLPALGETSVAFFGDSTALMTAAGFESWAATSPKISQGGGAAYYGCGIVRDGKARFAGRELTFEACRSLPEQWSQALTETKPQVAIIQVGPIEADDHLLPGDTQWRFLGDPVFDDYLARRMIEAVDVVIDHGAIPVWLKSPLIEPERSTLLPNDDPSGDPARMKRFNAILDSVAKRRPELKIVDLAAFVKRWPAGEFDAILRPDGVHFDPVVVTASVAPWLEAEVLKAAARKR</sequence>
<dbReference type="SUPFAM" id="SSF52266">
    <property type="entry name" value="SGNH hydrolase"/>
    <property type="match status" value="1"/>
</dbReference>
<evidence type="ECO:0000313" key="11">
    <source>
        <dbReference type="EMBL" id="CAB4901536.1"/>
    </source>
</evidence>
<feature type="transmembrane region" description="Helical" evidence="8">
    <location>
        <begin position="183"/>
        <end position="203"/>
    </location>
</feature>
<protein>
    <submittedName>
        <fullName evidence="11">Unannotated protein</fullName>
    </submittedName>
</protein>